<evidence type="ECO:0000259" key="5">
    <source>
        <dbReference type="PROSITE" id="PS50198"/>
    </source>
</evidence>
<feature type="signal peptide" evidence="4">
    <location>
        <begin position="1"/>
        <end position="20"/>
    </location>
</feature>
<dbReference type="SUPFAM" id="SSF54534">
    <property type="entry name" value="FKBP-like"/>
    <property type="match status" value="1"/>
</dbReference>
<proteinExistence type="predicted"/>
<dbReference type="InterPro" id="IPR046357">
    <property type="entry name" value="PPIase_dom_sf"/>
</dbReference>
<gene>
    <name evidence="6" type="ORF">KI809_07250</name>
</gene>
<dbReference type="Gene3D" id="1.10.4030.10">
    <property type="entry name" value="Porin chaperone SurA, peptide-binding domain"/>
    <property type="match status" value="1"/>
</dbReference>
<dbReference type="InterPro" id="IPR050280">
    <property type="entry name" value="OMP_Chaperone_SurA"/>
</dbReference>
<feature type="domain" description="PpiC" evidence="5">
    <location>
        <begin position="172"/>
        <end position="274"/>
    </location>
</feature>
<comment type="caution">
    <text evidence="6">The sequence shown here is derived from an EMBL/GenBank/DDBJ whole genome shotgun (WGS) entry which is preliminary data.</text>
</comment>
<evidence type="ECO:0000313" key="6">
    <source>
        <dbReference type="EMBL" id="MBT0664096.1"/>
    </source>
</evidence>
<dbReference type="AlphaFoldDB" id="A0AAW4KZK8"/>
<evidence type="ECO:0000313" key="7">
    <source>
        <dbReference type="Proteomes" id="UP000811899"/>
    </source>
</evidence>
<dbReference type="PANTHER" id="PTHR47637">
    <property type="entry name" value="CHAPERONE SURA"/>
    <property type="match status" value="1"/>
</dbReference>
<feature type="coiled-coil region" evidence="3">
    <location>
        <begin position="90"/>
        <end position="150"/>
    </location>
</feature>
<organism evidence="6 7">
    <name type="scientific">Geoanaerobacter pelophilus</name>
    <dbReference type="NCBI Taxonomy" id="60036"/>
    <lineage>
        <taxon>Bacteria</taxon>
        <taxon>Pseudomonadati</taxon>
        <taxon>Thermodesulfobacteriota</taxon>
        <taxon>Desulfuromonadia</taxon>
        <taxon>Geobacterales</taxon>
        <taxon>Geobacteraceae</taxon>
        <taxon>Geoanaerobacter</taxon>
    </lineage>
</organism>
<dbReference type="Gene3D" id="3.10.50.40">
    <property type="match status" value="1"/>
</dbReference>
<dbReference type="RefSeq" id="WP_214170861.1">
    <property type="nucleotide sequence ID" value="NZ_JAHCVJ010000002.1"/>
</dbReference>
<keyword evidence="3" id="KW-0175">Coiled coil</keyword>
<keyword evidence="2 6" id="KW-0413">Isomerase</keyword>
<dbReference type="GO" id="GO:0003755">
    <property type="term" value="F:peptidyl-prolyl cis-trans isomerase activity"/>
    <property type="evidence" value="ECO:0007669"/>
    <property type="project" value="UniProtKB-KW"/>
</dbReference>
<evidence type="ECO:0000256" key="4">
    <source>
        <dbReference type="SAM" id="SignalP"/>
    </source>
</evidence>
<dbReference type="PANTHER" id="PTHR47637:SF1">
    <property type="entry name" value="CHAPERONE SURA"/>
    <property type="match status" value="1"/>
</dbReference>
<dbReference type="Proteomes" id="UP000811899">
    <property type="component" value="Unassembled WGS sequence"/>
</dbReference>
<dbReference type="Pfam" id="PF00639">
    <property type="entry name" value="Rotamase"/>
    <property type="match status" value="1"/>
</dbReference>
<reference evidence="6 7" key="1">
    <citation type="submission" date="2021-05" db="EMBL/GenBank/DDBJ databases">
        <title>The draft genome of Geobacter pelophilus DSM 12255.</title>
        <authorList>
            <person name="Xu Z."/>
            <person name="Masuda Y."/>
            <person name="Itoh H."/>
            <person name="Senoo K."/>
        </authorList>
    </citation>
    <scope>NUCLEOTIDE SEQUENCE [LARGE SCALE GENOMIC DNA]</scope>
    <source>
        <strain evidence="6 7">DSM 12255</strain>
    </source>
</reference>
<dbReference type="InterPro" id="IPR000297">
    <property type="entry name" value="PPIase_PpiC"/>
</dbReference>
<evidence type="ECO:0000256" key="2">
    <source>
        <dbReference type="PROSITE-ProRule" id="PRU00278"/>
    </source>
</evidence>
<dbReference type="EC" id="5.2.1.8" evidence="6"/>
<keyword evidence="7" id="KW-1185">Reference proteome</keyword>
<keyword evidence="2" id="KW-0697">Rotamase</keyword>
<feature type="chain" id="PRO_5043935551" evidence="4">
    <location>
        <begin position="21"/>
        <end position="320"/>
    </location>
</feature>
<keyword evidence="1 4" id="KW-0732">Signal</keyword>
<dbReference type="EMBL" id="JAHCVJ010000002">
    <property type="protein sequence ID" value="MBT0664096.1"/>
    <property type="molecule type" value="Genomic_DNA"/>
</dbReference>
<name>A0AAW4KZK8_9BACT</name>
<accession>A0AAW4KZK8</accession>
<dbReference type="InterPro" id="IPR027304">
    <property type="entry name" value="Trigger_fact/SurA_dom_sf"/>
</dbReference>
<dbReference type="Pfam" id="PF13624">
    <property type="entry name" value="SurA_N_3"/>
    <property type="match status" value="1"/>
</dbReference>
<evidence type="ECO:0000256" key="3">
    <source>
        <dbReference type="SAM" id="Coils"/>
    </source>
</evidence>
<dbReference type="SUPFAM" id="SSF109998">
    <property type="entry name" value="Triger factor/SurA peptide-binding domain-like"/>
    <property type="match status" value="1"/>
</dbReference>
<sequence length="320" mass="36289">MIRIFLVLSLLLASYPAANAGAEVISSIAAIVNDEIITNRDLDNEFKVMAREANRKEPFTPEEQLKLRTAAVNRLIDRRLVDQKIKELDIKVSEEEIRQSIEEVKKQNKMSQERLIEALAGQGLSFDQYKAQIKDQLERLRLMSQEVKAKVQVTLKEVLEYYQANRSKFGEQELYRARHILFALPKDATDSDLAKTREKADKALKEAKGGADFAELAKKYSDDPNAATDGGELGTFKKGDLLPEMEAVVIKLNPGEVSDPVRSKSGLHIIKLEKKFLGDIKPFDEVKGEIEETLYRQKSEARFNQWVSDLRKNAAIEIKP</sequence>
<evidence type="ECO:0000256" key="1">
    <source>
        <dbReference type="ARBA" id="ARBA00022729"/>
    </source>
</evidence>
<dbReference type="PROSITE" id="PS50198">
    <property type="entry name" value="PPIC_PPIASE_2"/>
    <property type="match status" value="1"/>
</dbReference>
<protein>
    <submittedName>
        <fullName evidence="6">Peptidylprolyl isomerase</fullName>
        <ecNumber evidence="6">5.2.1.8</ecNumber>
    </submittedName>
</protein>